<keyword evidence="2" id="KW-1185">Reference proteome</keyword>
<accession>A0A512PEB3</accession>
<sequence length="104" mass="10537">MNQLVVDTGAVRAHARTVDGIAGSLQEAVDASATVAIPDDSFGLLCSFLVPGALLVQSLGAELVQAGSTAMDGIVLALDASATTYDAIDSAVHTGLRMIEKVLP</sequence>
<organism evidence="1 2">
    <name type="scientific">Cellulomonas soli</name>
    <dbReference type="NCBI Taxonomy" id="931535"/>
    <lineage>
        <taxon>Bacteria</taxon>
        <taxon>Bacillati</taxon>
        <taxon>Actinomycetota</taxon>
        <taxon>Actinomycetes</taxon>
        <taxon>Micrococcales</taxon>
        <taxon>Cellulomonadaceae</taxon>
        <taxon>Cellulomonas</taxon>
    </lineage>
</organism>
<dbReference type="RefSeq" id="WP_146953298.1">
    <property type="nucleotide sequence ID" value="NZ_BAABBJ010000007.1"/>
</dbReference>
<dbReference type="OrthoDB" id="4980202at2"/>
<dbReference type="Proteomes" id="UP000321798">
    <property type="component" value="Unassembled WGS sequence"/>
</dbReference>
<proteinExistence type="predicted"/>
<dbReference type="AlphaFoldDB" id="A0A512PEB3"/>
<evidence type="ECO:0000313" key="2">
    <source>
        <dbReference type="Proteomes" id="UP000321798"/>
    </source>
</evidence>
<dbReference type="GO" id="GO:0009306">
    <property type="term" value="P:protein secretion"/>
    <property type="evidence" value="ECO:0007669"/>
    <property type="project" value="InterPro"/>
</dbReference>
<dbReference type="InterPro" id="IPR022536">
    <property type="entry name" value="EspC"/>
</dbReference>
<evidence type="ECO:0000313" key="1">
    <source>
        <dbReference type="EMBL" id="GEP69544.1"/>
    </source>
</evidence>
<comment type="caution">
    <text evidence="1">The sequence shown here is derived from an EMBL/GenBank/DDBJ whole genome shotgun (WGS) entry which is preliminary data.</text>
</comment>
<protein>
    <recommendedName>
        <fullName evidence="3">ESX-1 secretion-associated protein</fullName>
    </recommendedName>
</protein>
<name>A0A512PEB3_9CELL</name>
<gene>
    <name evidence="1" type="ORF">CSO01_22590</name>
</gene>
<evidence type="ECO:0008006" key="3">
    <source>
        <dbReference type="Google" id="ProtNLM"/>
    </source>
</evidence>
<dbReference type="EMBL" id="BKAL01000007">
    <property type="protein sequence ID" value="GEP69544.1"/>
    <property type="molecule type" value="Genomic_DNA"/>
</dbReference>
<dbReference type="Pfam" id="PF10824">
    <property type="entry name" value="T7SS_ESX_EspC"/>
    <property type="match status" value="1"/>
</dbReference>
<reference evidence="1 2" key="1">
    <citation type="submission" date="2019-07" db="EMBL/GenBank/DDBJ databases">
        <title>Whole genome shotgun sequence of Cellulomonas soli NBRC 109434.</title>
        <authorList>
            <person name="Hosoyama A."/>
            <person name="Uohara A."/>
            <person name="Ohji S."/>
            <person name="Ichikawa N."/>
        </authorList>
    </citation>
    <scope>NUCLEOTIDE SEQUENCE [LARGE SCALE GENOMIC DNA]</scope>
    <source>
        <strain evidence="1 2">NBRC 109434</strain>
    </source>
</reference>